<dbReference type="Pfam" id="PF11456">
    <property type="entry name" value="DUF3019"/>
    <property type="match status" value="1"/>
</dbReference>
<dbReference type="RefSeq" id="WP_131259735.1">
    <property type="nucleotide sequence ID" value="NZ_JBHSUS010000001.1"/>
</dbReference>
<keyword evidence="1" id="KW-0732">Signal</keyword>
<feature type="chain" id="PRO_5045928683" evidence="1">
    <location>
        <begin position="21"/>
        <end position="125"/>
    </location>
</feature>
<evidence type="ECO:0000313" key="3">
    <source>
        <dbReference type="Proteomes" id="UP001596364"/>
    </source>
</evidence>
<organism evidence="2 3">
    <name type="scientific">Pseudobowmanella zhangzhouensis</name>
    <dbReference type="NCBI Taxonomy" id="1537679"/>
    <lineage>
        <taxon>Bacteria</taxon>
        <taxon>Pseudomonadati</taxon>
        <taxon>Pseudomonadota</taxon>
        <taxon>Gammaproteobacteria</taxon>
        <taxon>Alteromonadales</taxon>
        <taxon>Alteromonadaceae</taxon>
    </lineage>
</organism>
<evidence type="ECO:0000256" key="1">
    <source>
        <dbReference type="SAM" id="SignalP"/>
    </source>
</evidence>
<dbReference type="InterPro" id="IPR021559">
    <property type="entry name" value="DUF3019"/>
</dbReference>
<protein>
    <submittedName>
        <fullName evidence="2">DUF3019 domain-containing protein</fullName>
    </submittedName>
</protein>
<sequence>MKKHIGWLLLVLLFAPVVDAAQELSITPQTCVLDEQGVCELELAVRFESDDPLAVCIVITAQPSPWCLQAMTLHQLSIALRTSENLTISVINSDDRALLARSELMVAAYVPASSRKRRRFSWSFQ</sequence>
<gene>
    <name evidence="2" type="ORF">ACFP85_11780</name>
</gene>
<comment type="caution">
    <text evidence="2">The sequence shown here is derived from an EMBL/GenBank/DDBJ whole genome shotgun (WGS) entry which is preliminary data.</text>
</comment>
<reference evidence="3" key="1">
    <citation type="journal article" date="2019" name="Int. J. Syst. Evol. Microbiol.">
        <title>The Global Catalogue of Microorganisms (GCM) 10K type strain sequencing project: providing services to taxonomists for standard genome sequencing and annotation.</title>
        <authorList>
            <consortium name="The Broad Institute Genomics Platform"/>
            <consortium name="The Broad Institute Genome Sequencing Center for Infectious Disease"/>
            <person name="Wu L."/>
            <person name="Ma J."/>
        </authorList>
    </citation>
    <scope>NUCLEOTIDE SEQUENCE [LARGE SCALE GENOMIC DNA]</scope>
    <source>
        <strain evidence="3">CGMCC 1.16031</strain>
    </source>
</reference>
<accession>A0ABW1XND4</accession>
<name>A0ABW1XND4_9ALTE</name>
<dbReference type="Proteomes" id="UP001596364">
    <property type="component" value="Unassembled WGS sequence"/>
</dbReference>
<dbReference type="EMBL" id="JBHSUS010000001">
    <property type="protein sequence ID" value="MFC6440823.1"/>
    <property type="molecule type" value="Genomic_DNA"/>
</dbReference>
<keyword evidence="3" id="KW-1185">Reference proteome</keyword>
<proteinExistence type="predicted"/>
<evidence type="ECO:0000313" key="2">
    <source>
        <dbReference type="EMBL" id="MFC6440823.1"/>
    </source>
</evidence>
<feature type="signal peptide" evidence="1">
    <location>
        <begin position="1"/>
        <end position="20"/>
    </location>
</feature>